<proteinExistence type="inferred from homology"/>
<dbReference type="Pfam" id="PF14520">
    <property type="entry name" value="HHH_5"/>
    <property type="match status" value="1"/>
</dbReference>
<dbReference type="GO" id="GO:0003677">
    <property type="term" value="F:DNA binding"/>
    <property type="evidence" value="ECO:0007669"/>
    <property type="project" value="InterPro"/>
</dbReference>
<name>Q1PVQ1_KUEST</name>
<reference evidence="3" key="1">
    <citation type="journal article" date="2006" name="Nature">
        <title>Deciphering the evolution and metabolism of an anammox bacterium from a community genome.</title>
        <authorList>
            <person name="Strous M."/>
            <person name="Pelletier E."/>
            <person name="Mangenot S."/>
            <person name="Rattei T."/>
            <person name="Lehner A."/>
            <person name="Taylor M.W."/>
            <person name="Horn M."/>
            <person name="Daims H."/>
            <person name="Bartol-Mavel D."/>
            <person name="Wincker P."/>
            <person name="Barbe V."/>
            <person name="Fonknechten N."/>
            <person name="Vallenet D."/>
            <person name="Segurens B."/>
            <person name="Schenowitz-Truong C."/>
            <person name="Medigue C."/>
            <person name="Collingro A."/>
            <person name="Snel B."/>
            <person name="Dutilh B.E."/>
            <person name="OpDenCamp H.J.M."/>
            <person name="vanDerDrift C."/>
            <person name="Cirpus I."/>
            <person name="vanDePas-Schoonen K.T."/>
            <person name="Harhangi H.R."/>
            <person name="vanNiftrik L."/>
            <person name="Schmid M."/>
            <person name="Keltjens J."/>
            <person name="vanDeVossenberg J."/>
            <person name="Kartal B."/>
            <person name="Meier H."/>
            <person name="Frishman D."/>
            <person name="Huynen M.A."/>
            <person name="Mewes H."/>
            <person name="Weissenbach J."/>
            <person name="Jetten M.S.M."/>
            <person name="Wagner M."/>
            <person name="LePaslier D."/>
        </authorList>
    </citation>
    <scope>NUCLEOTIDE SEQUENCE</scope>
</reference>
<accession>Q1PVQ1</accession>
<dbReference type="PANTHER" id="PTHR43022:SF1">
    <property type="entry name" value="PROTEIN SMF"/>
    <property type="match status" value="1"/>
</dbReference>
<reference evidence="4 5" key="3">
    <citation type="submission" date="2020-02" db="EMBL/GenBank/DDBJ databases">
        <title>Newly sequenced genome of strain CSTR1 showed variability in Candidatus Kuenenia stuttgartiensis genomes.</title>
        <authorList>
            <person name="Ding C."/>
            <person name="Adrian L."/>
        </authorList>
    </citation>
    <scope>NUCLEOTIDE SEQUENCE [LARGE SCALE GENOMIC DNA]</scope>
    <source>
        <strain evidence="4 5">CSTR1</strain>
    </source>
</reference>
<evidence type="ECO:0000313" key="3">
    <source>
        <dbReference type="EMBL" id="CAJ71314.1"/>
    </source>
</evidence>
<dbReference type="GO" id="GO:0009294">
    <property type="term" value="P:DNA-mediated transformation"/>
    <property type="evidence" value="ECO:0007669"/>
    <property type="project" value="InterPro"/>
</dbReference>
<organism evidence="3">
    <name type="scientific">Kuenenia stuttgartiensis</name>
    <dbReference type="NCBI Taxonomy" id="174633"/>
    <lineage>
        <taxon>Bacteria</taxon>
        <taxon>Pseudomonadati</taxon>
        <taxon>Planctomycetota</taxon>
        <taxon>Candidatus Brocadiia</taxon>
        <taxon>Candidatus Brocadiales</taxon>
        <taxon>Candidatus Brocadiaceae</taxon>
        <taxon>Candidatus Kuenenia</taxon>
    </lineage>
</organism>
<dbReference type="PANTHER" id="PTHR43022">
    <property type="entry name" value="PROTEIN SMF"/>
    <property type="match status" value="1"/>
</dbReference>
<dbReference type="InterPro" id="IPR003583">
    <property type="entry name" value="Hlx-hairpin-Hlx_DNA-bd_motif"/>
</dbReference>
<dbReference type="NCBIfam" id="TIGR00732">
    <property type="entry name" value="dprA"/>
    <property type="match status" value="1"/>
</dbReference>
<feature type="domain" description="Helix-hairpin-helix DNA-binding motif class 1" evidence="2">
    <location>
        <begin position="40"/>
        <end position="59"/>
    </location>
</feature>
<evidence type="ECO:0000313" key="5">
    <source>
        <dbReference type="Proteomes" id="UP000501926"/>
    </source>
</evidence>
<gene>
    <name evidence="3" type="primary">dprA</name>
    <name evidence="4" type="ORF">KsCSTR_48300</name>
    <name evidence="3" type="ORF">kustc0569</name>
</gene>
<dbReference type="Proteomes" id="UP000501926">
    <property type="component" value="Chromosome"/>
</dbReference>
<dbReference type="EMBL" id="CP049055">
    <property type="protein sequence ID" value="QII14207.1"/>
    <property type="molecule type" value="Genomic_DNA"/>
</dbReference>
<dbReference type="Gene3D" id="3.40.50.450">
    <property type="match status" value="1"/>
</dbReference>
<reference evidence="3" key="2">
    <citation type="submission" date="2006-01" db="EMBL/GenBank/DDBJ databases">
        <authorList>
            <person name="Genoscope"/>
        </authorList>
    </citation>
    <scope>NUCLEOTIDE SEQUENCE</scope>
</reference>
<comment type="similarity">
    <text evidence="1">Belongs to the DprA/Smf family.</text>
</comment>
<dbReference type="SUPFAM" id="SSF47781">
    <property type="entry name" value="RuvA domain 2-like"/>
    <property type="match status" value="1"/>
</dbReference>
<dbReference type="Gene3D" id="1.10.10.10">
    <property type="entry name" value="Winged helix-like DNA-binding domain superfamily/Winged helix DNA-binding domain"/>
    <property type="match status" value="1"/>
</dbReference>
<evidence type="ECO:0000259" key="2">
    <source>
        <dbReference type="SMART" id="SM00278"/>
    </source>
</evidence>
<dbReference type="InterPro" id="IPR010994">
    <property type="entry name" value="RuvA_2-like"/>
</dbReference>
<sequence length="367" mass="40035">MTEFEAILRLHMTKGIGARTYQTLVERFGSIAGVFQAVKPELEKLPGIGGKIANAILEESQRVDIHQEIDLAEKNNIKIIPYTSADYPQHLKNLYDPPLVLYVKGNLLETDLIALAIVGSRRCTYYGLSQAERFARQLAQKGFCIISGMARGIDTAAHKGAISSNGRTIAVLGCGLGTVYPKENTVLSENIIQHGALISEFPINTPPDYRNFPPRNRIISGLSLGVLVIESTLKSGSLITAQWALEQGKEVFALPGNVDSLYSQGTNKLIKEGAKLTEDITDIIQELGHVADSLCPAGEDAALNDPRDLLLNSHEKKIFSLLSSAPIYIDEIIQSTKLPSSIVSSTLMILEIKKLVKQLSGKRFVKA</sequence>
<dbReference type="InterPro" id="IPR036388">
    <property type="entry name" value="WH-like_DNA-bd_sf"/>
</dbReference>
<dbReference type="AlphaFoldDB" id="Q1PVQ1"/>
<evidence type="ECO:0000313" key="4">
    <source>
        <dbReference type="EMBL" id="QII14207.1"/>
    </source>
</evidence>
<dbReference type="RefSeq" id="WP_164995632.1">
    <property type="nucleotide sequence ID" value="NZ_CP049055.1"/>
</dbReference>
<dbReference type="Pfam" id="PF02481">
    <property type="entry name" value="DNA_processg_A"/>
    <property type="match status" value="1"/>
</dbReference>
<dbReference type="InterPro" id="IPR003488">
    <property type="entry name" value="DprA"/>
</dbReference>
<dbReference type="GO" id="GO:0006281">
    <property type="term" value="P:DNA repair"/>
    <property type="evidence" value="ECO:0007669"/>
    <property type="project" value="InterPro"/>
</dbReference>
<dbReference type="SMART" id="SM00278">
    <property type="entry name" value="HhH1"/>
    <property type="match status" value="1"/>
</dbReference>
<evidence type="ECO:0000256" key="1">
    <source>
        <dbReference type="ARBA" id="ARBA00006525"/>
    </source>
</evidence>
<protein>
    <submittedName>
        <fullName evidence="4">DNA-processing protein A</fullName>
    </submittedName>
    <submittedName>
        <fullName evidence="3">Strongly similar to competence protein DprA</fullName>
    </submittedName>
</protein>
<dbReference type="InterPro" id="IPR041614">
    <property type="entry name" value="DprA_WH"/>
</dbReference>
<dbReference type="Pfam" id="PF17782">
    <property type="entry name" value="WHD_DprA"/>
    <property type="match status" value="1"/>
</dbReference>
<dbReference type="SUPFAM" id="SSF102405">
    <property type="entry name" value="MCP/YpsA-like"/>
    <property type="match status" value="1"/>
</dbReference>
<dbReference type="EMBL" id="CT573073">
    <property type="protein sequence ID" value="CAJ71314.1"/>
    <property type="molecule type" value="Genomic_DNA"/>
</dbReference>
<dbReference type="InterPro" id="IPR057666">
    <property type="entry name" value="DrpA_SLOG"/>
</dbReference>